<reference evidence="8 9" key="1">
    <citation type="journal article" date="2019" name="Int. J. Syst. Evol. Microbiol.">
        <title>The Global Catalogue of Microorganisms (GCM) 10K type strain sequencing project: providing services to taxonomists for standard genome sequencing and annotation.</title>
        <authorList>
            <consortium name="The Broad Institute Genomics Platform"/>
            <consortium name="The Broad Institute Genome Sequencing Center for Infectious Disease"/>
            <person name="Wu L."/>
            <person name="Ma J."/>
        </authorList>
    </citation>
    <scope>NUCLEOTIDE SEQUENCE [LARGE SCALE GENOMIC DNA]</scope>
    <source>
        <strain evidence="8 9">JCM 7356</strain>
    </source>
</reference>
<gene>
    <name evidence="8" type="ORF">GCM10010430_72930</name>
</gene>
<evidence type="ECO:0000313" key="9">
    <source>
        <dbReference type="Proteomes" id="UP001500305"/>
    </source>
</evidence>
<proteinExistence type="predicted"/>
<sequence>MASGNLLPLAVAIPLLGAAFLAVAGRRLPRLGCDALATTIATLEVVCLTLLWTRTGSVATARLGGWAAQVGIVLIADPIGAGLALLVAVLVLAVVVYSWRYFEEPAGERAGIFPALLLLFEAGMAGFALTGDLFNAFVFFELMGAAAYALTGYRIEDPRPLQGALTFGIVDWVEAIVRARHGPVSRQNSSASRYGPVTSPTSRMRADGCSVNCSGPSCSSWPVAEPRS</sequence>
<dbReference type="PANTHER" id="PTHR42703">
    <property type="entry name" value="NADH DEHYDROGENASE"/>
    <property type="match status" value="1"/>
</dbReference>
<feature type="transmembrane region" description="Helical" evidence="7">
    <location>
        <begin position="31"/>
        <end position="52"/>
    </location>
</feature>
<feature type="transmembrane region" description="Helical" evidence="7">
    <location>
        <begin position="111"/>
        <end position="130"/>
    </location>
</feature>
<protein>
    <submittedName>
        <fullName evidence="8">Uncharacterized protein</fullName>
    </submittedName>
</protein>
<feature type="compositionally biased region" description="Polar residues" evidence="6">
    <location>
        <begin position="185"/>
        <end position="202"/>
    </location>
</feature>
<keyword evidence="3 7" id="KW-0812">Transmembrane</keyword>
<evidence type="ECO:0000256" key="2">
    <source>
        <dbReference type="ARBA" id="ARBA00022475"/>
    </source>
</evidence>
<keyword evidence="2" id="KW-1003">Cell membrane</keyword>
<keyword evidence="9" id="KW-1185">Reference proteome</keyword>
<feature type="region of interest" description="Disordered" evidence="6">
    <location>
        <begin position="184"/>
        <end position="205"/>
    </location>
</feature>
<evidence type="ECO:0000256" key="5">
    <source>
        <dbReference type="ARBA" id="ARBA00023136"/>
    </source>
</evidence>
<dbReference type="PANTHER" id="PTHR42703:SF1">
    <property type="entry name" value="NA(+)_H(+) ANTIPORTER SUBUNIT D1"/>
    <property type="match status" value="1"/>
</dbReference>
<accession>A0ABN3EYI3</accession>
<keyword evidence="4 7" id="KW-1133">Transmembrane helix</keyword>
<evidence type="ECO:0000256" key="4">
    <source>
        <dbReference type="ARBA" id="ARBA00022989"/>
    </source>
</evidence>
<organism evidence="8 9">
    <name type="scientific">Kitasatospora cystarginea</name>
    <dbReference type="NCBI Taxonomy" id="58350"/>
    <lineage>
        <taxon>Bacteria</taxon>
        <taxon>Bacillati</taxon>
        <taxon>Actinomycetota</taxon>
        <taxon>Actinomycetes</taxon>
        <taxon>Kitasatosporales</taxon>
        <taxon>Streptomycetaceae</taxon>
        <taxon>Kitasatospora</taxon>
    </lineage>
</organism>
<feature type="transmembrane region" description="Helical" evidence="7">
    <location>
        <begin position="6"/>
        <end position="24"/>
    </location>
</feature>
<comment type="subcellular location">
    <subcellularLocation>
        <location evidence="1">Cell membrane</location>
        <topology evidence="1">Multi-pass membrane protein</topology>
    </subcellularLocation>
</comment>
<evidence type="ECO:0000256" key="7">
    <source>
        <dbReference type="SAM" id="Phobius"/>
    </source>
</evidence>
<dbReference type="EMBL" id="BAAATR010000054">
    <property type="protein sequence ID" value="GAA2276388.1"/>
    <property type="molecule type" value="Genomic_DNA"/>
</dbReference>
<feature type="transmembrane region" description="Helical" evidence="7">
    <location>
        <begin position="72"/>
        <end position="99"/>
    </location>
</feature>
<keyword evidence="5 7" id="KW-0472">Membrane</keyword>
<dbReference type="Proteomes" id="UP001500305">
    <property type="component" value="Unassembled WGS sequence"/>
</dbReference>
<name>A0ABN3EYI3_9ACTN</name>
<dbReference type="RefSeq" id="WP_344640870.1">
    <property type="nucleotide sequence ID" value="NZ_BAAATR010000054.1"/>
</dbReference>
<comment type="caution">
    <text evidence="8">The sequence shown here is derived from an EMBL/GenBank/DDBJ whole genome shotgun (WGS) entry which is preliminary data.</text>
</comment>
<evidence type="ECO:0000256" key="6">
    <source>
        <dbReference type="SAM" id="MobiDB-lite"/>
    </source>
</evidence>
<evidence type="ECO:0000313" key="8">
    <source>
        <dbReference type="EMBL" id="GAA2276388.1"/>
    </source>
</evidence>
<evidence type="ECO:0000256" key="3">
    <source>
        <dbReference type="ARBA" id="ARBA00022692"/>
    </source>
</evidence>
<dbReference type="InterPro" id="IPR050586">
    <property type="entry name" value="CPA3_Na-H_Antiporter_D"/>
</dbReference>
<evidence type="ECO:0000256" key="1">
    <source>
        <dbReference type="ARBA" id="ARBA00004651"/>
    </source>
</evidence>